<dbReference type="PANTHER" id="PTHR39420">
    <property type="match status" value="1"/>
</dbReference>
<reference evidence="2 3" key="1">
    <citation type="journal article" date="2014" name="Appl. Environ. Microbiol.">
        <title>Genomic encyclopedia of type strains of the genus Bifidobacterium.</title>
        <authorList>
            <person name="Milani C."/>
            <person name="Lugli G.A."/>
            <person name="Duranti S."/>
            <person name="Turroni F."/>
            <person name="Bottacini F."/>
            <person name="Mangifesta M."/>
            <person name="Sanchez B."/>
            <person name="Viappiani A."/>
            <person name="Mancabelli L."/>
            <person name="Taminiau B."/>
            <person name="Delcenserie V."/>
            <person name="Barrangou R."/>
            <person name="Margolles A."/>
            <person name="van Sinderen D."/>
            <person name="Ventura M."/>
        </authorList>
    </citation>
    <scope>NUCLEOTIDE SEQUENCE [LARGE SCALE GENOMIC DNA]</scope>
    <source>
        <strain evidence="2 3">DSM 19703</strain>
    </source>
</reference>
<dbReference type="eggNOG" id="COG5282">
    <property type="taxonomic scope" value="Bacteria"/>
</dbReference>
<dbReference type="Pfam" id="PF10103">
    <property type="entry name" value="Zincin_2"/>
    <property type="match status" value="1"/>
</dbReference>
<dbReference type="InterPro" id="IPR018766">
    <property type="entry name" value="Zinicin_2"/>
</dbReference>
<protein>
    <recommendedName>
        <fullName evidence="4">Hydrolase</fullName>
    </recommendedName>
</protein>
<dbReference type="InterPro" id="IPR042271">
    <property type="entry name" value="Zinicin_2_N"/>
</dbReference>
<dbReference type="Gene3D" id="1.20.150.30">
    <property type="entry name" value="Zincin-like metallopeptidase, N-terminal domain"/>
    <property type="match status" value="1"/>
</dbReference>
<evidence type="ECO:0000256" key="1">
    <source>
        <dbReference type="SAM" id="MobiDB-lite"/>
    </source>
</evidence>
<proteinExistence type="predicted"/>
<organism evidence="2 3">
    <name type="scientific">Bifidobacterium bombi DSM 19703</name>
    <dbReference type="NCBI Taxonomy" id="1341695"/>
    <lineage>
        <taxon>Bacteria</taxon>
        <taxon>Bacillati</taxon>
        <taxon>Actinomycetota</taxon>
        <taxon>Actinomycetes</taxon>
        <taxon>Bifidobacteriales</taxon>
        <taxon>Bifidobacteriaceae</taxon>
        <taxon>Bifidobacterium</taxon>
    </lineage>
</organism>
<comment type="caution">
    <text evidence="2">The sequence shown here is derived from an EMBL/GenBank/DDBJ whole genome shotgun (WGS) entry which is preliminary data.</text>
</comment>
<name>A0A080N251_9BIFI</name>
<evidence type="ECO:0000313" key="2">
    <source>
        <dbReference type="EMBL" id="KFF31008.1"/>
    </source>
</evidence>
<feature type="compositionally biased region" description="Basic and acidic residues" evidence="1">
    <location>
        <begin position="551"/>
        <end position="565"/>
    </location>
</feature>
<dbReference type="AlphaFoldDB" id="A0A080N251"/>
<dbReference type="STRING" id="1341695.BBOMB_0338"/>
<feature type="compositionally biased region" description="Acidic residues" evidence="1">
    <location>
        <begin position="566"/>
        <end position="576"/>
    </location>
</feature>
<dbReference type="SUPFAM" id="SSF55486">
    <property type="entry name" value="Metalloproteases ('zincins'), catalytic domain"/>
    <property type="match status" value="1"/>
</dbReference>
<feature type="region of interest" description="Disordered" evidence="1">
    <location>
        <begin position="468"/>
        <end position="576"/>
    </location>
</feature>
<sequence length="576" mass="62750">MRLVRKHGGRPWKQISWFLEHRLHTDLMPCCTHNARKWHYWKAGMMDENAIHQWLIDCFGQIQGEMAWNQIQAMPDMIKDQLFGSDVSQLPKPSEVQAIMKAFTANAMNQTQGNGDGGQNEAVNLDIASSIALSQANDETSEKSVNATTGAAVRQAMTEANLWLDSACGINPAPGEGKVFTRADWVNDTLDSWAKFALPVARSTNEALAAVLSERFGDTEISGIFAGPIPISLPDGMKSPSSIIKLLGTTAFSMQLGHAAGVLSHEVRGSFDQGIAFGKNPAGGLIAQNAIEYAKSLNLETSEVLSYLALQEVAHARLFANVPWLMPRFEALIGKYARGVNIDLDAVEEQLRDAATMDPESISGAVDITKVAIPDTPEQTEALHALETLMALVEGWVDAVTWKAGMAHVPHIEQLREMTRRQWATGGPAEQTFKSLIGLELRPKRMREAAALWERIGSLDGIQARDEKWGHPDLLPSLADGPEVKSPSPASGQFEQPEVPQDEAAAARSDMTGHDETDADASDSQSDAKNPTSGNDETAHHDPSAIDWDAELDRLLEEEQGHDDGSPEETNDDTGR</sequence>
<accession>A0A080N251</accession>
<dbReference type="NCBIfam" id="TIGR03624">
    <property type="entry name" value="putative hydrolase"/>
    <property type="match status" value="1"/>
</dbReference>
<dbReference type="PANTHER" id="PTHR39420:SF2">
    <property type="entry name" value="HYDROLASE"/>
    <property type="match status" value="1"/>
</dbReference>
<evidence type="ECO:0000313" key="3">
    <source>
        <dbReference type="Proteomes" id="UP000028730"/>
    </source>
</evidence>
<gene>
    <name evidence="2" type="ORF">BBOMB_0338</name>
</gene>
<evidence type="ECO:0008006" key="4">
    <source>
        <dbReference type="Google" id="ProtNLM"/>
    </source>
</evidence>
<dbReference type="EMBL" id="ATLK01000001">
    <property type="protein sequence ID" value="KFF31008.1"/>
    <property type="molecule type" value="Genomic_DNA"/>
</dbReference>
<keyword evidence="3" id="KW-1185">Reference proteome</keyword>
<dbReference type="Proteomes" id="UP000028730">
    <property type="component" value="Unassembled WGS sequence"/>
</dbReference>